<dbReference type="Pfam" id="PF00400">
    <property type="entry name" value="WD40"/>
    <property type="match status" value="2"/>
</dbReference>
<dbReference type="InterPro" id="IPR056884">
    <property type="entry name" value="NPHP3-like_N"/>
</dbReference>
<evidence type="ECO:0000256" key="1">
    <source>
        <dbReference type="ARBA" id="ARBA00022574"/>
    </source>
</evidence>
<protein>
    <recommendedName>
        <fullName evidence="4">Nephrocystin 3-like N-terminal domain-containing protein</fullName>
    </recommendedName>
</protein>
<name>A0AAE1LUX0_9HYPO</name>
<evidence type="ECO:0000256" key="2">
    <source>
        <dbReference type="ARBA" id="ARBA00022737"/>
    </source>
</evidence>
<dbReference type="RefSeq" id="XP_062750231.1">
    <property type="nucleotide sequence ID" value="XM_062894918.1"/>
</dbReference>
<proteinExistence type="predicted"/>
<evidence type="ECO:0000313" key="6">
    <source>
        <dbReference type="Proteomes" id="UP001273209"/>
    </source>
</evidence>
<gene>
    <name evidence="5" type="ORF">Triagg1_10806</name>
</gene>
<dbReference type="PROSITE" id="PS00678">
    <property type="entry name" value="WD_REPEATS_1"/>
    <property type="match status" value="1"/>
</dbReference>
<dbReference type="GeneID" id="87914823"/>
<keyword evidence="6" id="KW-1185">Reference proteome</keyword>
<sequence>MSIAESRFGDNATIHQGNVYHYSSDGASDRCLADLRSTDPRDDKIRNEQTKGGLLKELYNWILENDKFKLWSKYDIAGKGVFEDVNAWTALSHMLLNVLQDTGIDNTILVIDAGDECEADQAKLLDFILQHSSLPRVKWIITSRNGPIIKQKLSTCSSRALLSLELKDIEAKISDAVDTYIKYSVSRLDLVRDDKELQDDLEKAMRQKVNGTFLWVSLVMKELEQVESWDALHVVDEIPSDLKEVYARILGQILQLKRGSHMYCMQLLSTASLHGMSQILKRDLWDLKAPGIPIDEIMTPEPDPLATTRYSCVYWVDHLCDGISETWTQINDLDDDRIINQFLKNRYLYWIEALSLQRSVSYGVTALNKLEALLQKMEKKQLMQSADIIRDARRFIFTHKKMIEIAPLQIYASAPLFSPAESLIKRLFSKEEPAWIASKPTMDAKWGPCLQVLEGDESTRLGITCSADGQRLVTASVDKLIIFWDSPKGECLLTLRGHRAEVRSAVYSADCQKLVSASDDGTIKMWDARNGNCLQTFEFKNHSYSYKWVSVTLSSNGKLASTLSKKNDLIVWDLADIPSQILNMPASAYSKAPSSPFVVFSADNPRFAIHWYGEIDIWDIATNCPWGQKAFSDSTRQL</sequence>
<dbReference type="Gene3D" id="2.130.10.10">
    <property type="entry name" value="YVTN repeat-like/Quinoprotein amine dehydrogenase"/>
    <property type="match status" value="1"/>
</dbReference>
<dbReference type="PROSITE" id="PS50294">
    <property type="entry name" value="WD_REPEATS_REGION"/>
    <property type="match status" value="1"/>
</dbReference>
<feature type="repeat" description="WD" evidence="3">
    <location>
        <begin position="495"/>
        <end position="536"/>
    </location>
</feature>
<dbReference type="SMART" id="SM00320">
    <property type="entry name" value="WD40"/>
    <property type="match status" value="3"/>
</dbReference>
<dbReference type="EMBL" id="JAWRVG010000087">
    <property type="protein sequence ID" value="KAK4060256.1"/>
    <property type="molecule type" value="Genomic_DNA"/>
</dbReference>
<dbReference type="PANTHER" id="PTHR10039">
    <property type="entry name" value="AMELOGENIN"/>
    <property type="match status" value="1"/>
</dbReference>
<keyword evidence="2" id="KW-0677">Repeat</keyword>
<dbReference type="InterPro" id="IPR001680">
    <property type="entry name" value="WD40_rpt"/>
</dbReference>
<evidence type="ECO:0000259" key="4">
    <source>
        <dbReference type="Pfam" id="PF24883"/>
    </source>
</evidence>
<comment type="caution">
    <text evidence="5">The sequence shown here is derived from an EMBL/GenBank/DDBJ whole genome shotgun (WGS) entry which is preliminary data.</text>
</comment>
<keyword evidence="1 3" id="KW-0853">WD repeat</keyword>
<dbReference type="InterPro" id="IPR015943">
    <property type="entry name" value="WD40/YVTN_repeat-like_dom_sf"/>
</dbReference>
<dbReference type="Pfam" id="PF24883">
    <property type="entry name" value="NPHP3_N"/>
    <property type="match status" value="1"/>
</dbReference>
<dbReference type="Proteomes" id="UP001273209">
    <property type="component" value="Unassembled WGS sequence"/>
</dbReference>
<feature type="repeat" description="WD" evidence="3">
    <location>
        <begin position="453"/>
        <end position="494"/>
    </location>
</feature>
<evidence type="ECO:0000313" key="5">
    <source>
        <dbReference type="EMBL" id="KAK4060256.1"/>
    </source>
</evidence>
<accession>A0AAE1LUX0</accession>
<dbReference type="SUPFAM" id="SSF50978">
    <property type="entry name" value="WD40 repeat-like"/>
    <property type="match status" value="1"/>
</dbReference>
<dbReference type="InterPro" id="IPR019775">
    <property type="entry name" value="WD40_repeat_CS"/>
</dbReference>
<reference evidence="5" key="1">
    <citation type="submission" date="2023-11" db="EMBL/GenBank/DDBJ databases">
        <title>The genome sequences of three competitors of mushroom-forming fungi.</title>
        <authorList>
            <person name="Beijen E."/>
            <person name="Ohm R.A."/>
        </authorList>
    </citation>
    <scope>NUCLEOTIDE SEQUENCE</scope>
    <source>
        <strain evidence="5">CBS 100526</strain>
    </source>
</reference>
<feature type="domain" description="Nephrocystin 3-like N-terminal" evidence="4">
    <location>
        <begin position="87"/>
        <end position="144"/>
    </location>
</feature>
<dbReference type="PROSITE" id="PS50082">
    <property type="entry name" value="WD_REPEATS_2"/>
    <property type="match status" value="2"/>
</dbReference>
<dbReference type="InterPro" id="IPR036322">
    <property type="entry name" value="WD40_repeat_dom_sf"/>
</dbReference>
<dbReference type="AlphaFoldDB" id="A0AAE1LUX0"/>
<evidence type="ECO:0000256" key="3">
    <source>
        <dbReference type="PROSITE-ProRule" id="PRU00221"/>
    </source>
</evidence>
<organism evidence="5 6">
    <name type="scientific">Trichoderma aggressivum f. europaeum</name>
    <dbReference type="NCBI Taxonomy" id="173218"/>
    <lineage>
        <taxon>Eukaryota</taxon>
        <taxon>Fungi</taxon>
        <taxon>Dikarya</taxon>
        <taxon>Ascomycota</taxon>
        <taxon>Pezizomycotina</taxon>
        <taxon>Sordariomycetes</taxon>
        <taxon>Hypocreomycetidae</taxon>
        <taxon>Hypocreales</taxon>
        <taxon>Hypocreaceae</taxon>
        <taxon>Trichoderma</taxon>
    </lineage>
</organism>
<dbReference type="PANTHER" id="PTHR10039:SF5">
    <property type="entry name" value="NACHT DOMAIN-CONTAINING PROTEIN"/>
    <property type="match status" value="1"/>
</dbReference>